<dbReference type="OrthoDB" id="9795032at2"/>
<accession>A0A399EH75</accession>
<organism evidence="6 7">
    <name type="scientific">Calidithermus terrae</name>
    <dbReference type="NCBI Taxonomy" id="1408545"/>
    <lineage>
        <taxon>Bacteria</taxon>
        <taxon>Thermotogati</taxon>
        <taxon>Deinococcota</taxon>
        <taxon>Deinococci</taxon>
        <taxon>Thermales</taxon>
        <taxon>Thermaceae</taxon>
        <taxon>Calidithermus</taxon>
    </lineage>
</organism>
<evidence type="ECO:0000256" key="1">
    <source>
        <dbReference type="ARBA" id="ARBA00022714"/>
    </source>
</evidence>
<keyword evidence="1" id="KW-0001">2Fe-2S</keyword>
<dbReference type="Proteomes" id="UP000265715">
    <property type="component" value="Unassembled WGS sequence"/>
</dbReference>
<reference evidence="6 7" key="1">
    <citation type="submission" date="2018-08" db="EMBL/GenBank/DDBJ databases">
        <title>Meiothermus terrae DSM 26712 genome sequencing project.</title>
        <authorList>
            <person name="Da Costa M.S."/>
            <person name="Albuquerque L."/>
            <person name="Raposo P."/>
            <person name="Froufe H.J.C."/>
            <person name="Barroso C.S."/>
            <person name="Egas C."/>
        </authorList>
    </citation>
    <scope>NUCLEOTIDE SEQUENCE [LARGE SCALE GENOMIC DNA]</scope>
    <source>
        <strain evidence="6 7">DSM 26712</strain>
    </source>
</reference>
<feature type="domain" description="Iron-binding zinc finger CDGSH type" evidence="5">
    <location>
        <begin position="27"/>
        <end position="59"/>
    </location>
</feature>
<dbReference type="SMART" id="SM00704">
    <property type="entry name" value="ZnF_CDGSH"/>
    <property type="match status" value="1"/>
</dbReference>
<sequence length="78" mass="8496">MKLEFRENGPIVIETGGRYVFRTAEGERVVEKPRVSLCRCGGSGNKPFCDGTHKTNGFTAPAAVIEFDEGLVLDPVKP</sequence>
<keyword evidence="3" id="KW-0408">Iron</keyword>
<dbReference type="Pfam" id="PF09360">
    <property type="entry name" value="zf-CDGSH"/>
    <property type="match status" value="1"/>
</dbReference>
<evidence type="ECO:0000259" key="5">
    <source>
        <dbReference type="SMART" id="SM00704"/>
    </source>
</evidence>
<dbReference type="AlphaFoldDB" id="A0A399EH75"/>
<evidence type="ECO:0000256" key="4">
    <source>
        <dbReference type="ARBA" id="ARBA00023014"/>
    </source>
</evidence>
<keyword evidence="7" id="KW-1185">Reference proteome</keyword>
<evidence type="ECO:0000256" key="3">
    <source>
        <dbReference type="ARBA" id="ARBA00023004"/>
    </source>
</evidence>
<dbReference type="GO" id="GO:0051537">
    <property type="term" value="F:2 iron, 2 sulfur cluster binding"/>
    <property type="evidence" value="ECO:0007669"/>
    <property type="project" value="UniProtKB-KW"/>
</dbReference>
<dbReference type="GO" id="GO:0005737">
    <property type="term" value="C:cytoplasm"/>
    <property type="evidence" value="ECO:0007669"/>
    <property type="project" value="UniProtKB-ARBA"/>
</dbReference>
<gene>
    <name evidence="6" type="ORF">Mterra_02626</name>
</gene>
<dbReference type="InterPro" id="IPR042216">
    <property type="entry name" value="MitoNEET_CISD"/>
</dbReference>
<dbReference type="InterPro" id="IPR018967">
    <property type="entry name" value="FeS-contain_CDGSH-typ"/>
</dbReference>
<proteinExistence type="predicted"/>
<dbReference type="RefSeq" id="WP_119315630.1">
    <property type="nucleotide sequence ID" value="NZ_QXDL01000118.1"/>
</dbReference>
<keyword evidence="4" id="KW-0411">Iron-sulfur</keyword>
<evidence type="ECO:0000313" key="6">
    <source>
        <dbReference type="EMBL" id="RIH82510.1"/>
    </source>
</evidence>
<dbReference type="EMBL" id="QXDL01000118">
    <property type="protein sequence ID" value="RIH82510.1"/>
    <property type="molecule type" value="Genomic_DNA"/>
</dbReference>
<name>A0A399EH75_9DEIN</name>
<dbReference type="GO" id="GO:0046872">
    <property type="term" value="F:metal ion binding"/>
    <property type="evidence" value="ECO:0007669"/>
    <property type="project" value="UniProtKB-KW"/>
</dbReference>
<protein>
    <submittedName>
        <fullName evidence="6">Iron-binding zinc finger CDGSH type</fullName>
    </submittedName>
</protein>
<comment type="caution">
    <text evidence="6">The sequence shown here is derived from an EMBL/GenBank/DDBJ whole genome shotgun (WGS) entry which is preliminary data.</text>
</comment>
<evidence type="ECO:0000313" key="7">
    <source>
        <dbReference type="Proteomes" id="UP000265715"/>
    </source>
</evidence>
<dbReference type="Gene3D" id="3.40.5.90">
    <property type="entry name" value="CDGSH iron-sulfur domain, mitoNEET-type"/>
    <property type="match status" value="1"/>
</dbReference>
<keyword evidence="2" id="KW-0479">Metal-binding</keyword>
<evidence type="ECO:0000256" key="2">
    <source>
        <dbReference type="ARBA" id="ARBA00022723"/>
    </source>
</evidence>